<protein>
    <submittedName>
        <fullName evidence="3">Aldehyde/histidinol dehydrogenase</fullName>
    </submittedName>
</protein>
<evidence type="ECO:0000259" key="2">
    <source>
        <dbReference type="Pfam" id="PF00171"/>
    </source>
</evidence>
<evidence type="ECO:0000256" key="1">
    <source>
        <dbReference type="ARBA" id="ARBA00023002"/>
    </source>
</evidence>
<dbReference type="GO" id="GO:0004777">
    <property type="term" value="F:succinate-semialdehyde dehydrogenase (NAD+) activity"/>
    <property type="evidence" value="ECO:0007669"/>
    <property type="project" value="TreeGrafter"/>
</dbReference>
<dbReference type="Gene3D" id="3.40.309.10">
    <property type="entry name" value="Aldehyde Dehydrogenase, Chain A, domain 2"/>
    <property type="match status" value="2"/>
</dbReference>
<dbReference type="Proteomes" id="UP000326565">
    <property type="component" value="Unassembled WGS sequence"/>
</dbReference>
<dbReference type="Pfam" id="PF00171">
    <property type="entry name" value="Aldedh"/>
    <property type="match status" value="3"/>
</dbReference>
<dbReference type="EMBL" id="ML732149">
    <property type="protein sequence ID" value="KAB8079699.1"/>
    <property type="molecule type" value="Genomic_DNA"/>
</dbReference>
<dbReference type="InterPro" id="IPR050740">
    <property type="entry name" value="Aldehyde_DH_Superfamily"/>
</dbReference>
<proteinExistence type="predicted"/>
<evidence type="ECO:0000313" key="4">
    <source>
        <dbReference type="Proteomes" id="UP000326565"/>
    </source>
</evidence>
<dbReference type="InterPro" id="IPR016162">
    <property type="entry name" value="Ald_DH_N"/>
</dbReference>
<evidence type="ECO:0000313" key="3">
    <source>
        <dbReference type="EMBL" id="KAB8079699.1"/>
    </source>
</evidence>
<dbReference type="GO" id="GO:0009450">
    <property type="term" value="P:gamma-aminobutyric acid catabolic process"/>
    <property type="evidence" value="ECO:0007669"/>
    <property type="project" value="TreeGrafter"/>
</dbReference>
<dbReference type="InterPro" id="IPR015590">
    <property type="entry name" value="Aldehyde_DH_dom"/>
</dbReference>
<keyword evidence="1" id="KW-0560">Oxidoreductase</keyword>
<feature type="domain" description="Aldehyde dehydrogenase" evidence="2">
    <location>
        <begin position="113"/>
        <end position="209"/>
    </location>
</feature>
<dbReference type="Gene3D" id="3.40.605.10">
    <property type="entry name" value="Aldehyde Dehydrogenase, Chain A, domain 1"/>
    <property type="match status" value="2"/>
</dbReference>
<dbReference type="InterPro" id="IPR016163">
    <property type="entry name" value="Ald_DH_C"/>
</dbReference>
<feature type="domain" description="Aldehyde dehydrogenase" evidence="2">
    <location>
        <begin position="39"/>
        <end position="110"/>
    </location>
</feature>
<dbReference type="OrthoDB" id="310895at2759"/>
<accession>A0A5N5XG31</accession>
<dbReference type="InterPro" id="IPR016161">
    <property type="entry name" value="Ald_DH/histidinol_DH"/>
</dbReference>
<reference evidence="3 4" key="1">
    <citation type="submission" date="2019-04" db="EMBL/GenBank/DDBJ databases">
        <title>Friends and foes A comparative genomics study of 23 Aspergillus species from section Flavi.</title>
        <authorList>
            <consortium name="DOE Joint Genome Institute"/>
            <person name="Kjaerbolling I."/>
            <person name="Vesth T."/>
            <person name="Frisvad J.C."/>
            <person name="Nybo J.L."/>
            <person name="Theobald S."/>
            <person name="Kildgaard S."/>
            <person name="Isbrandt T."/>
            <person name="Kuo A."/>
            <person name="Sato A."/>
            <person name="Lyhne E.K."/>
            <person name="Kogle M.E."/>
            <person name="Wiebenga A."/>
            <person name="Kun R.S."/>
            <person name="Lubbers R.J."/>
            <person name="Makela M.R."/>
            <person name="Barry K."/>
            <person name="Chovatia M."/>
            <person name="Clum A."/>
            <person name="Daum C."/>
            <person name="Haridas S."/>
            <person name="He G."/>
            <person name="LaButti K."/>
            <person name="Lipzen A."/>
            <person name="Mondo S."/>
            <person name="Riley R."/>
            <person name="Salamov A."/>
            <person name="Simmons B.A."/>
            <person name="Magnuson J.K."/>
            <person name="Henrissat B."/>
            <person name="Mortensen U.H."/>
            <person name="Larsen T.O."/>
            <person name="Devries R.P."/>
            <person name="Grigoriev I.V."/>
            <person name="Machida M."/>
            <person name="Baker S.E."/>
            <person name="Andersen M.R."/>
        </authorList>
    </citation>
    <scope>NUCLEOTIDE SEQUENCE [LARGE SCALE GENOMIC DNA]</scope>
    <source>
        <strain evidence="3 4">CBS 151.66</strain>
    </source>
</reference>
<dbReference type="AlphaFoldDB" id="A0A5N5XG31"/>
<feature type="domain" description="Aldehyde dehydrogenase" evidence="2">
    <location>
        <begin position="238"/>
        <end position="330"/>
    </location>
</feature>
<keyword evidence="4" id="KW-1185">Reference proteome</keyword>
<dbReference type="PANTHER" id="PTHR43353:SF2">
    <property type="entry name" value="ALDEHYDE DEHYDROGENASE FAMILY PROTEIN (AFU_ORTHOLOGUE AFUA_8G05520)"/>
    <property type="match status" value="1"/>
</dbReference>
<dbReference type="PANTHER" id="PTHR43353">
    <property type="entry name" value="SUCCINATE-SEMIALDEHYDE DEHYDROGENASE, MITOCHONDRIAL"/>
    <property type="match status" value="1"/>
</dbReference>
<name>A0A5N5XG31_9EURO</name>
<gene>
    <name evidence="3" type="ORF">BDV29DRAFT_187030</name>
</gene>
<sequence length="348" mass="37091">MASATDTVVPLIINGREETHGTSIFDVIDPYSNLPSWSAAADAAFPAWSQTKPIKRRDILLQAAGILESRFGEYAGFMRTEMGADVGASAFFVVPLAISMLRGFAGRITEPQAIGRAFLDAGLPAGCFNIIFTKPEDAPNVANTMIEHPTIRKINFTGSSATGRKVAASCGKTLKPCLMELGAKNSAIICEDAELEVAVKGVVAGAMLNMFTEALKLALRAGDSSDPLPTLVSTASKTRLLYGNLEKCTISDSGVRMAPVVLTNVTNDMAVWTEETFAPLTACKIVGSDEEAVQIANDTGYGLSATVFTQDLRKGFAIAKKLRSGMTIHDEPKGLDEFLVTKSVTWID</sequence>
<dbReference type="SUPFAM" id="SSF53720">
    <property type="entry name" value="ALDH-like"/>
    <property type="match status" value="1"/>
</dbReference>
<organism evidence="3 4">
    <name type="scientific">Aspergillus leporis</name>
    <dbReference type="NCBI Taxonomy" id="41062"/>
    <lineage>
        <taxon>Eukaryota</taxon>
        <taxon>Fungi</taxon>
        <taxon>Dikarya</taxon>
        <taxon>Ascomycota</taxon>
        <taxon>Pezizomycotina</taxon>
        <taxon>Eurotiomycetes</taxon>
        <taxon>Eurotiomycetidae</taxon>
        <taxon>Eurotiales</taxon>
        <taxon>Aspergillaceae</taxon>
        <taxon>Aspergillus</taxon>
        <taxon>Aspergillus subgen. Circumdati</taxon>
    </lineage>
</organism>